<protein>
    <recommendedName>
        <fullName evidence="1">Helicase XPB/Ssl2 N-terminal domain-containing protein</fullName>
    </recommendedName>
</protein>
<dbReference type="Pfam" id="PF13625">
    <property type="entry name" value="Helicase_C_3"/>
    <property type="match status" value="1"/>
</dbReference>
<evidence type="ECO:0000313" key="2">
    <source>
        <dbReference type="EMBL" id="MDH6180149.1"/>
    </source>
</evidence>
<dbReference type="EMBL" id="JARXVQ010000001">
    <property type="protein sequence ID" value="MDH6180149.1"/>
    <property type="molecule type" value="Genomic_DNA"/>
</dbReference>
<dbReference type="RefSeq" id="WP_322132516.1">
    <property type="nucleotide sequence ID" value="NZ_CP085036.1"/>
</dbReference>
<gene>
    <name evidence="2" type="ORF">M2152_000331</name>
</gene>
<proteinExistence type="predicted"/>
<feature type="domain" description="Helicase XPB/Ssl2 N-terminal" evidence="1">
    <location>
        <begin position="350"/>
        <end position="470"/>
    </location>
</feature>
<evidence type="ECO:0000313" key="3">
    <source>
        <dbReference type="Proteomes" id="UP001160142"/>
    </source>
</evidence>
<sequence>MPTVNDSAQLLAHQLRSSSDEALRELLAVREVRLTGIRDFFDLADALLDPSSVRAALSRLDRPTLSALSALAALGHATPAELSARLSSLGGSGERVPAALVTAESLALVVRSDDIVLAVAPVADEFREWPIRGLPGVEELAAGLRPPAVIPAMGAEAESVNVTAAEHAFDTTAAIAELVVAIGDEGAHELARGGLALPDSKRLASASFVPIDTIPRLVEIAARAGLIALDGSTWRAEPSSAEWLLLDSPRRWARLAGAWLEQVPPDLREALSALARAQWGEKLAQYIAWLFPASGEWMRERVAAYSTDAELLGITAREFPSAPGSALLVDGVDAACGEMARLFPSAVDRVYVQHDLTIVAPGPLAPAVSERLRSFASLEARALASTWRVSGESLDRAIARGETVPGIREFLGDISLTGIPQPLEYLLAETEARFGLVRVSRNDVGGTRVRSRDAAMLKTLLVDKSVASLGFVVDGVDLVSRFDRDVVFFSLRDARYPVAAEGPSGEIVVPSRPRRAPVVAEVPDTVGALLLRLRADDEMSDDTGEAWIARQLDMAIRSKQALAVSVRMPDSSVVDYLLEPASVAGGRLRGRDRRSDLERTLPLASIVAVAPAP</sequence>
<keyword evidence="3" id="KW-1185">Reference proteome</keyword>
<organism evidence="2 3">
    <name type="scientific">Antiquaquibacter oligotrophicus</name>
    <dbReference type="NCBI Taxonomy" id="2880260"/>
    <lineage>
        <taxon>Bacteria</taxon>
        <taxon>Bacillati</taxon>
        <taxon>Actinomycetota</taxon>
        <taxon>Actinomycetes</taxon>
        <taxon>Micrococcales</taxon>
        <taxon>Microbacteriaceae</taxon>
        <taxon>Antiquaquibacter</taxon>
    </lineage>
</organism>
<comment type="caution">
    <text evidence="2">The sequence shown here is derived from an EMBL/GenBank/DDBJ whole genome shotgun (WGS) entry which is preliminary data.</text>
</comment>
<accession>A0ABT6KJI0</accession>
<dbReference type="Proteomes" id="UP001160142">
    <property type="component" value="Unassembled WGS sequence"/>
</dbReference>
<dbReference type="InterPro" id="IPR032830">
    <property type="entry name" value="XPB/Ssl2_N"/>
</dbReference>
<reference evidence="2 3" key="1">
    <citation type="submission" date="2023-04" db="EMBL/GenBank/DDBJ databases">
        <title>Genome Encyclopedia of Bacteria and Archaea VI: Functional Genomics of Type Strains.</title>
        <authorList>
            <person name="Whitman W."/>
        </authorList>
    </citation>
    <scope>NUCLEOTIDE SEQUENCE [LARGE SCALE GENOMIC DNA]</scope>
    <source>
        <strain evidence="2 3">SG_E_30_P1</strain>
    </source>
</reference>
<evidence type="ECO:0000259" key="1">
    <source>
        <dbReference type="Pfam" id="PF13625"/>
    </source>
</evidence>
<name>A0ABT6KJI0_9MICO</name>